<evidence type="ECO:0000256" key="3">
    <source>
        <dbReference type="ARBA" id="ARBA00022989"/>
    </source>
</evidence>
<dbReference type="InterPro" id="IPR023271">
    <property type="entry name" value="Aquaporin-like"/>
</dbReference>
<keyword evidence="7" id="KW-1185">Reference proteome</keyword>
<proteinExistence type="predicted"/>
<feature type="transmembrane region" description="Helical" evidence="5">
    <location>
        <begin position="113"/>
        <end position="136"/>
    </location>
</feature>
<dbReference type="EMBL" id="CP001686">
    <property type="protein sequence ID" value="ACV05688.1"/>
    <property type="molecule type" value="Genomic_DNA"/>
</dbReference>
<dbReference type="HOGENOM" id="CLU_086599_0_0_11"/>
<evidence type="ECO:0000313" key="6">
    <source>
        <dbReference type="EMBL" id="ACV05688.1"/>
    </source>
</evidence>
<evidence type="ECO:0000313" key="7">
    <source>
        <dbReference type="Proteomes" id="UP000006666"/>
    </source>
</evidence>
<dbReference type="AlphaFoldDB" id="C7NLM2"/>
<evidence type="ECO:0000256" key="5">
    <source>
        <dbReference type="SAM" id="Phobius"/>
    </source>
</evidence>
<feature type="transmembrane region" description="Helical" evidence="5">
    <location>
        <begin position="187"/>
        <end position="211"/>
    </location>
</feature>
<evidence type="ECO:0000256" key="4">
    <source>
        <dbReference type="ARBA" id="ARBA00023136"/>
    </source>
</evidence>
<dbReference type="KEGG" id="kse:Ksed_06260"/>
<sequence length="265" mass="28199">MTDVANHPDENHAEEEIRSEYHEVRQEGAERLHRSWRALVATGLLGGIEIGLGVLAYIATLDATDSHLLAGLAFSIGLVAILLAHSELFTEGFLYPVIGVLAGEGSVGQLLRLWGITLVTNLVGGWLVMWLVVLGFPDLHGTLVESARHFVEVPLSAKGAALALLGGLVITLMTRMHAGSESDFGKITASVACGFLLAGLSLFHSVLDSIIIFGAQHTGAEGVGWGAWWNWFWWTALLNLVGGVVGVTAPRAVRASEVHTDPAEA</sequence>
<dbReference type="InterPro" id="IPR000292">
    <property type="entry name" value="For/NO2_transpt"/>
</dbReference>
<accession>C7NLM2</accession>
<evidence type="ECO:0000256" key="1">
    <source>
        <dbReference type="ARBA" id="ARBA00004141"/>
    </source>
</evidence>
<feature type="transmembrane region" description="Helical" evidence="5">
    <location>
        <begin position="38"/>
        <end position="60"/>
    </location>
</feature>
<dbReference type="PANTHER" id="PTHR30520:SF2">
    <property type="entry name" value="INNER MEMBRANE PROTEIN YFDC"/>
    <property type="match status" value="1"/>
</dbReference>
<feature type="transmembrane region" description="Helical" evidence="5">
    <location>
        <begin position="156"/>
        <end position="175"/>
    </location>
</feature>
<name>C7NLM2_KYTSD</name>
<reference evidence="6 7" key="1">
    <citation type="journal article" date="2009" name="Stand. Genomic Sci.">
        <title>Complete genome sequence of Kytococcus sedentarius type strain (541).</title>
        <authorList>
            <person name="Sims D."/>
            <person name="Brettin T."/>
            <person name="Detter J.C."/>
            <person name="Han C."/>
            <person name="Lapidus A."/>
            <person name="Copeland A."/>
            <person name="Glavina Del Rio T."/>
            <person name="Nolan M."/>
            <person name="Chen F."/>
            <person name="Lucas S."/>
            <person name="Tice H."/>
            <person name="Cheng J.F."/>
            <person name="Bruce D."/>
            <person name="Goodwin L."/>
            <person name="Pitluck S."/>
            <person name="Ovchinnikova G."/>
            <person name="Pati A."/>
            <person name="Ivanova N."/>
            <person name="Mavrommatis K."/>
            <person name="Chen A."/>
            <person name="Palaniappan K."/>
            <person name="D'haeseleer P."/>
            <person name="Chain P."/>
            <person name="Bristow J."/>
            <person name="Eisen J.A."/>
            <person name="Markowitz V."/>
            <person name="Hugenholtz P."/>
            <person name="Schneider S."/>
            <person name="Goker M."/>
            <person name="Pukall R."/>
            <person name="Kyrpides N.C."/>
            <person name="Klenk H.P."/>
        </authorList>
    </citation>
    <scope>NUCLEOTIDE SEQUENCE [LARGE SCALE GENOMIC DNA]</scope>
    <source>
        <strain evidence="7">ATCC 14392 / DSM 20547 / JCM 11482 / CCUG 33030 / NBRC 15357 / NCTC 11040 / CCM 314 / 541</strain>
    </source>
</reference>
<gene>
    <name evidence="6" type="ordered locus">Ksed_06260</name>
</gene>
<organism evidence="6 7">
    <name type="scientific">Kytococcus sedentarius (strain ATCC 14392 / DSM 20547 / JCM 11482 / CCUG 33030 / NBRC 15357 / NCTC 11040 / CCM 314 / 541)</name>
    <name type="common">Micrococcus sedentarius</name>
    <dbReference type="NCBI Taxonomy" id="478801"/>
    <lineage>
        <taxon>Bacteria</taxon>
        <taxon>Bacillati</taxon>
        <taxon>Actinomycetota</taxon>
        <taxon>Actinomycetes</taxon>
        <taxon>Micrococcales</taxon>
        <taxon>Kytococcaceae</taxon>
        <taxon>Kytococcus</taxon>
    </lineage>
</organism>
<dbReference type="eggNOG" id="COG2116">
    <property type="taxonomic scope" value="Bacteria"/>
</dbReference>
<dbReference type="Pfam" id="PF01226">
    <property type="entry name" value="Form_Nir_trans"/>
    <property type="match status" value="1"/>
</dbReference>
<dbReference type="GO" id="GO:0015499">
    <property type="term" value="F:formate transmembrane transporter activity"/>
    <property type="evidence" value="ECO:0007669"/>
    <property type="project" value="TreeGrafter"/>
</dbReference>
<comment type="subcellular location">
    <subcellularLocation>
        <location evidence="1">Membrane</location>
        <topology evidence="1">Multi-pass membrane protein</topology>
    </subcellularLocation>
</comment>
<keyword evidence="4 5" id="KW-0472">Membrane</keyword>
<dbReference type="PANTHER" id="PTHR30520">
    <property type="entry name" value="FORMATE TRANSPORTER-RELATED"/>
    <property type="match status" value="1"/>
</dbReference>
<dbReference type="GO" id="GO:0005886">
    <property type="term" value="C:plasma membrane"/>
    <property type="evidence" value="ECO:0007669"/>
    <property type="project" value="TreeGrafter"/>
</dbReference>
<evidence type="ECO:0000256" key="2">
    <source>
        <dbReference type="ARBA" id="ARBA00022692"/>
    </source>
</evidence>
<keyword evidence="3 5" id="KW-1133">Transmembrane helix</keyword>
<dbReference type="Proteomes" id="UP000006666">
    <property type="component" value="Chromosome"/>
</dbReference>
<dbReference type="Gene3D" id="1.20.1080.10">
    <property type="entry name" value="Glycerol uptake facilitator protein"/>
    <property type="match status" value="1"/>
</dbReference>
<keyword evidence="2 5" id="KW-0812">Transmembrane</keyword>
<protein>
    <submittedName>
        <fullName evidence="6">Formate/nitrite transporter family protein</fullName>
    </submittedName>
</protein>
<dbReference type="STRING" id="478801.Ksed_06260"/>
<dbReference type="RefSeq" id="WP_012802106.1">
    <property type="nucleotide sequence ID" value="NC_013169.1"/>
</dbReference>
<feature type="transmembrane region" description="Helical" evidence="5">
    <location>
        <begin position="231"/>
        <end position="249"/>
    </location>
</feature>